<comment type="caution">
    <text evidence="1">The sequence shown here is derived from an EMBL/GenBank/DDBJ whole genome shotgun (WGS) entry which is preliminary data.</text>
</comment>
<evidence type="ECO:0000313" key="2">
    <source>
        <dbReference type="Proteomes" id="UP001057402"/>
    </source>
</evidence>
<organism evidence="1 2">
    <name type="scientific">Melastoma candidum</name>
    <dbReference type="NCBI Taxonomy" id="119954"/>
    <lineage>
        <taxon>Eukaryota</taxon>
        <taxon>Viridiplantae</taxon>
        <taxon>Streptophyta</taxon>
        <taxon>Embryophyta</taxon>
        <taxon>Tracheophyta</taxon>
        <taxon>Spermatophyta</taxon>
        <taxon>Magnoliopsida</taxon>
        <taxon>eudicotyledons</taxon>
        <taxon>Gunneridae</taxon>
        <taxon>Pentapetalae</taxon>
        <taxon>rosids</taxon>
        <taxon>malvids</taxon>
        <taxon>Myrtales</taxon>
        <taxon>Melastomataceae</taxon>
        <taxon>Melastomatoideae</taxon>
        <taxon>Melastomateae</taxon>
        <taxon>Melastoma</taxon>
    </lineage>
</organism>
<name>A0ACB9SA49_9MYRT</name>
<gene>
    <name evidence="1" type="ORF">MLD38_005239</name>
</gene>
<dbReference type="EMBL" id="CM042881">
    <property type="protein sequence ID" value="KAI4387401.1"/>
    <property type="molecule type" value="Genomic_DNA"/>
</dbReference>
<keyword evidence="2" id="KW-1185">Reference proteome</keyword>
<accession>A0ACB9SA49</accession>
<protein>
    <submittedName>
        <fullName evidence="1">Uncharacterized protein</fullName>
    </submittedName>
</protein>
<proteinExistence type="predicted"/>
<evidence type="ECO:0000313" key="1">
    <source>
        <dbReference type="EMBL" id="KAI4387401.1"/>
    </source>
</evidence>
<dbReference type="Proteomes" id="UP001057402">
    <property type="component" value="Chromosome 2"/>
</dbReference>
<reference evidence="2" key="1">
    <citation type="journal article" date="2023" name="Front. Plant Sci.">
        <title>Chromosomal-level genome assembly of Melastoma candidum provides insights into trichome evolution.</title>
        <authorList>
            <person name="Zhong Y."/>
            <person name="Wu W."/>
            <person name="Sun C."/>
            <person name="Zou P."/>
            <person name="Liu Y."/>
            <person name="Dai S."/>
            <person name="Zhou R."/>
        </authorList>
    </citation>
    <scope>NUCLEOTIDE SEQUENCE [LARGE SCALE GENOMIC DNA]</scope>
</reference>
<sequence>MIGFVHPRGCGHLVAKHSQISFPVSVSRANQFDAASFDVEMSAMLEEQLVKVFSLTKECCFNMCENFMLSLSS</sequence>